<protein>
    <submittedName>
        <fullName evidence="1">Uncharacterized protein</fullName>
    </submittedName>
</protein>
<keyword evidence="2" id="KW-1185">Reference proteome</keyword>
<sequence>MQFKITYVRPGQRRFSSGWTKAESAGYRETLLYTYEDKGFKSTKLEENKIILSHSDLGVRVIEFKD</sequence>
<name>A0A2D0ZN27_9CAUD</name>
<proteinExistence type="predicted"/>
<evidence type="ECO:0000313" key="2">
    <source>
        <dbReference type="Proteomes" id="UP000231419"/>
    </source>
</evidence>
<gene>
    <name evidence="1" type="ORF">SEA_TRINA_173</name>
</gene>
<organism evidence="1 2">
    <name type="scientific">Rhodococcus phage Trina</name>
    <dbReference type="NCBI Taxonomy" id="2027905"/>
    <lineage>
        <taxon>Viruses</taxon>
        <taxon>Duplodnaviria</taxon>
        <taxon>Heunggongvirae</taxon>
        <taxon>Uroviricota</taxon>
        <taxon>Caudoviricetes</taxon>
        <taxon>Trinavirus</taxon>
        <taxon>Trinavirus trina</taxon>
    </lineage>
</organism>
<reference evidence="2" key="1">
    <citation type="submission" date="2017-08" db="EMBL/GenBank/DDBJ databases">
        <authorList>
            <person name="de Groot N.N."/>
        </authorList>
    </citation>
    <scope>NUCLEOTIDE SEQUENCE [LARGE SCALE GENOMIC DNA]</scope>
</reference>
<dbReference type="Proteomes" id="UP000231419">
    <property type="component" value="Segment"/>
</dbReference>
<evidence type="ECO:0000313" key="1">
    <source>
        <dbReference type="EMBL" id="ASZ74961.1"/>
    </source>
</evidence>
<dbReference type="EMBL" id="MF668286">
    <property type="protein sequence ID" value="ASZ74961.1"/>
    <property type="molecule type" value="Genomic_DNA"/>
</dbReference>
<accession>A0A2D0ZN27</accession>